<keyword evidence="3 13" id="KW-0028">Amino-acid biosynthesis</keyword>
<dbReference type="KEGG" id="sand:H3309_16305"/>
<dbReference type="NCBIfam" id="TIGR00036">
    <property type="entry name" value="dapB"/>
    <property type="match status" value="1"/>
</dbReference>
<organism evidence="16 17">
    <name type="scientific">Sandaracinobacteroides saxicola</name>
    <dbReference type="NCBI Taxonomy" id="2759707"/>
    <lineage>
        <taxon>Bacteria</taxon>
        <taxon>Pseudomonadati</taxon>
        <taxon>Pseudomonadota</taxon>
        <taxon>Alphaproteobacteria</taxon>
        <taxon>Sphingomonadales</taxon>
        <taxon>Sphingosinicellaceae</taxon>
        <taxon>Sandaracinobacteroides</taxon>
    </lineage>
</organism>
<dbReference type="GO" id="GO:0050661">
    <property type="term" value="F:NADP binding"/>
    <property type="evidence" value="ECO:0007669"/>
    <property type="project" value="UniProtKB-UniRule"/>
</dbReference>
<dbReference type="SUPFAM" id="SSF51735">
    <property type="entry name" value="NAD(P)-binding Rossmann-fold domains"/>
    <property type="match status" value="1"/>
</dbReference>
<evidence type="ECO:0000256" key="11">
    <source>
        <dbReference type="ARBA" id="ARBA00049080"/>
    </source>
</evidence>
<comment type="caution">
    <text evidence="13">Was originally thought to be a dihydrodipicolinate reductase (DHDPR), catalyzing the conversion of dihydrodipicolinate to tetrahydrodipicolinate. However, it was shown in E.coli that the substrate of the enzymatic reaction is not dihydrodipicolinate (DHDP) but in fact (2S,4S)-4-hydroxy-2,3,4,5-tetrahydrodipicolinic acid (HTPA), the product released by the DapA-catalyzed reaction.</text>
</comment>
<comment type="function">
    <text evidence="13">Catalyzes the conversion of 4-hydroxy-tetrahydrodipicolinate (HTPA) to tetrahydrodipicolinate.</text>
</comment>
<reference evidence="16 17" key="1">
    <citation type="submission" date="2020-07" db="EMBL/GenBank/DDBJ databases">
        <title>Complete genome sequence for Sandaracinobacter sp. M6.</title>
        <authorList>
            <person name="Tang Y."/>
            <person name="Liu Q."/>
            <person name="Guo Z."/>
            <person name="Lei P."/>
            <person name="Huang B."/>
        </authorList>
    </citation>
    <scope>NUCLEOTIDE SEQUENCE [LARGE SCALE GENOMIC DNA]</scope>
    <source>
        <strain evidence="16 17">M6</strain>
    </source>
</reference>
<evidence type="ECO:0000256" key="8">
    <source>
        <dbReference type="ARBA" id="ARBA00023154"/>
    </source>
</evidence>
<dbReference type="EC" id="1.17.1.8" evidence="10 13"/>
<evidence type="ECO:0000313" key="16">
    <source>
        <dbReference type="EMBL" id="QMW22835.1"/>
    </source>
</evidence>
<dbReference type="Gene3D" id="3.30.360.10">
    <property type="entry name" value="Dihydrodipicolinate Reductase, domain 2"/>
    <property type="match status" value="1"/>
</dbReference>
<dbReference type="SUPFAM" id="SSF55347">
    <property type="entry name" value="Glyceraldehyde-3-phosphate dehydrogenase-like, C-terminal domain"/>
    <property type="match status" value="1"/>
</dbReference>
<comment type="subunit">
    <text evidence="13">Homotetramer.</text>
</comment>
<accession>A0A7G5IHJ3</accession>
<sequence>MAERIRVGILGAGGRMGQAIIAQITASPDLVLAGGVERAGHPACGQPLGQGKVICTNVAPLARAADVLVDFTSPAALDENLRAAVEGSAAIVVGTTGLEAAHHAAIDRAARSIAILQAANTSLGVTLLARLVAEATAALGPDWDVEIVEMHHRHKVDAPSGTALALGEAAAKGRGQPLAALRTALRDGVTGARRAGSIGFASLRGGSVAGDHSVILAADGERIELTHRAESREIFARGAVTAARWLARKPPGRYAMADVFG</sequence>
<feature type="domain" description="Dihydrodipicolinate reductase C-terminal" evidence="15">
    <location>
        <begin position="124"/>
        <end position="259"/>
    </location>
</feature>
<keyword evidence="2 13" id="KW-0963">Cytoplasm</keyword>
<dbReference type="GO" id="GO:0019877">
    <property type="term" value="P:diaminopimelate biosynthetic process"/>
    <property type="evidence" value="ECO:0007669"/>
    <property type="project" value="UniProtKB-UniRule"/>
</dbReference>
<dbReference type="InterPro" id="IPR000846">
    <property type="entry name" value="DapB_N"/>
</dbReference>
<dbReference type="UniPathway" id="UPA00034">
    <property type="reaction ID" value="UER00018"/>
</dbReference>
<keyword evidence="7 13" id="KW-0520">NAD</keyword>
<proteinExistence type="inferred from homology"/>
<comment type="pathway">
    <text evidence="9 13">Amino-acid biosynthesis; L-lysine biosynthesis via DAP pathway; (S)-tetrahydrodipicolinate from L-aspartate: step 4/4.</text>
</comment>
<evidence type="ECO:0000256" key="2">
    <source>
        <dbReference type="ARBA" id="ARBA00022490"/>
    </source>
</evidence>
<dbReference type="HAMAP" id="MF_00102">
    <property type="entry name" value="DapB"/>
    <property type="match status" value="1"/>
</dbReference>
<evidence type="ECO:0000259" key="14">
    <source>
        <dbReference type="Pfam" id="PF01113"/>
    </source>
</evidence>
<evidence type="ECO:0000256" key="13">
    <source>
        <dbReference type="HAMAP-Rule" id="MF_00102"/>
    </source>
</evidence>
<dbReference type="Pfam" id="PF05173">
    <property type="entry name" value="DapB_C"/>
    <property type="match status" value="1"/>
</dbReference>
<protein>
    <recommendedName>
        <fullName evidence="10 13">4-hydroxy-tetrahydrodipicolinate reductase</fullName>
        <shortName evidence="13">HTPA reductase</shortName>
        <ecNumber evidence="10 13">1.17.1.8</ecNumber>
    </recommendedName>
</protein>
<feature type="domain" description="Dihydrodipicolinate reductase N-terminal" evidence="14">
    <location>
        <begin position="5"/>
        <end position="120"/>
    </location>
</feature>
<feature type="binding site" evidence="13">
    <location>
        <begin position="161"/>
        <end position="162"/>
    </location>
    <ligand>
        <name>(S)-2,3,4,5-tetrahydrodipicolinate</name>
        <dbReference type="ChEBI" id="CHEBI:16845"/>
    </ligand>
</feature>
<evidence type="ECO:0000256" key="1">
    <source>
        <dbReference type="ARBA" id="ARBA00006642"/>
    </source>
</evidence>
<feature type="binding site" evidence="13">
    <location>
        <begin position="118"/>
        <end position="121"/>
    </location>
    <ligand>
        <name>NAD(+)</name>
        <dbReference type="ChEBI" id="CHEBI:57540"/>
    </ligand>
</feature>
<keyword evidence="17" id="KW-1185">Reference proteome</keyword>
<evidence type="ECO:0000256" key="12">
    <source>
        <dbReference type="ARBA" id="ARBA00049396"/>
    </source>
</evidence>
<evidence type="ECO:0000256" key="5">
    <source>
        <dbReference type="ARBA" id="ARBA00022915"/>
    </source>
</evidence>
<keyword evidence="5 13" id="KW-0220">Diaminopimelate biosynthesis</keyword>
<dbReference type="InterPro" id="IPR023940">
    <property type="entry name" value="DHDPR_bac"/>
</dbReference>
<evidence type="ECO:0000259" key="15">
    <source>
        <dbReference type="Pfam" id="PF05173"/>
    </source>
</evidence>
<evidence type="ECO:0000256" key="4">
    <source>
        <dbReference type="ARBA" id="ARBA00022857"/>
    </source>
</evidence>
<feature type="binding site" evidence="13">
    <location>
        <begin position="94"/>
        <end position="96"/>
    </location>
    <ligand>
        <name>NAD(+)</name>
        <dbReference type="ChEBI" id="CHEBI:57540"/>
    </ligand>
</feature>
<feature type="active site" description="Proton donor/acceptor" evidence="13">
    <location>
        <position position="151"/>
    </location>
</feature>
<evidence type="ECO:0000256" key="3">
    <source>
        <dbReference type="ARBA" id="ARBA00022605"/>
    </source>
</evidence>
<dbReference type="GO" id="GO:0051287">
    <property type="term" value="F:NAD binding"/>
    <property type="evidence" value="ECO:0007669"/>
    <property type="project" value="UniProtKB-UniRule"/>
</dbReference>
<evidence type="ECO:0000256" key="10">
    <source>
        <dbReference type="ARBA" id="ARBA00038983"/>
    </source>
</evidence>
<dbReference type="FunFam" id="3.30.360.10:FF:000004">
    <property type="entry name" value="4-hydroxy-tetrahydrodipicolinate reductase"/>
    <property type="match status" value="1"/>
</dbReference>
<dbReference type="GO" id="GO:0016726">
    <property type="term" value="F:oxidoreductase activity, acting on CH or CH2 groups, NAD or NADP as acceptor"/>
    <property type="evidence" value="ECO:0007669"/>
    <property type="project" value="UniProtKB-UniRule"/>
</dbReference>
<dbReference type="InterPro" id="IPR036291">
    <property type="entry name" value="NAD(P)-bd_dom_sf"/>
</dbReference>
<dbReference type="InterPro" id="IPR022663">
    <property type="entry name" value="DapB_C"/>
</dbReference>
<dbReference type="GO" id="GO:0005737">
    <property type="term" value="C:cytoplasm"/>
    <property type="evidence" value="ECO:0007669"/>
    <property type="project" value="UniProtKB-SubCell"/>
</dbReference>
<dbReference type="Proteomes" id="UP000515292">
    <property type="component" value="Chromosome"/>
</dbReference>
<feature type="active site" description="Proton donor" evidence="13">
    <location>
        <position position="155"/>
    </location>
</feature>
<dbReference type="EMBL" id="CP059851">
    <property type="protein sequence ID" value="QMW22835.1"/>
    <property type="molecule type" value="Genomic_DNA"/>
</dbReference>
<feature type="binding site" evidence="13">
    <location>
        <position position="38"/>
    </location>
    <ligand>
        <name>NADP(+)</name>
        <dbReference type="ChEBI" id="CHEBI:58349"/>
    </ligand>
</feature>
<dbReference type="PROSITE" id="PS01298">
    <property type="entry name" value="DAPB"/>
    <property type="match status" value="1"/>
</dbReference>
<feature type="binding site" evidence="13">
    <location>
        <begin position="11"/>
        <end position="16"/>
    </location>
    <ligand>
        <name>NAD(+)</name>
        <dbReference type="ChEBI" id="CHEBI:57540"/>
    </ligand>
</feature>
<gene>
    <name evidence="13" type="primary">dapB</name>
    <name evidence="16" type="ORF">H3309_16305</name>
</gene>
<comment type="subcellular location">
    <subcellularLocation>
        <location evidence="13">Cytoplasm</location>
    </subcellularLocation>
</comment>
<evidence type="ECO:0000256" key="7">
    <source>
        <dbReference type="ARBA" id="ARBA00023027"/>
    </source>
</evidence>
<comment type="similarity">
    <text evidence="1 13">Belongs to the DapB family.</text>
</comment>
<dbReference type="PIRSF" id="PIRSF000161">
    <property type="entry name" value="DHPR"/>
    <property type="match status" value="1"/>
</dbReference>
<dbReference type="RefSeq" id="WP_182296109.1">
    <property type="nucleotide sequence ID" value="NZ_CP059851.1"/>
</dbReference>
<feature type="binding site" evidence="13">
    <location>
        <position position="37"/>
    </location>
    <ligand>
        <name>NAD(+)</name>
        <dbReference type="ChEBI" id="CHEBI:57540"/>
    </ligand>
</feature>
<name>A0A7G5IHJ3_9SPHN</name>
<feature type="binding site" evidence="13">
    <location>
        <position position="152"/>
    </location>
    <ligand>
        <name>(S)-2,3,4,5-tetrahydrodipicolinate</name>
        <dbReference type="ChEBI" id="CHEBI:16845"/>
    </ligand>
</feature>
<keyword evidence="4 13" id="KW-0521">NADP</keyword>
<dbReference type="Pfam" id="PF01113">
    <property type="entry name" value="DapB_N"/>
    <property type="match status" value="1"/>
</dbReference>
<keyword evidence="6 13" id="KW-0560">Oxidoreductase</keyword>
<evidence type="ECO:0000256" key="6">
    <source>
        <dbReference type="ARBA" id="ARBA00023002"/>
    </source>
</evidence>
<dbReference type="Gene3D" id="3.40.50.720">
    <property type="entry name" value="NAD(P)-binding Rossmann-like Domain"/>
    <property type="match status" value="1"/>
</dbReference>
<dbReference type="AlphaFoldDB" id="A0A7G5IHJ3"/>
<evidence type="ECO:0000256" key="9">
    <source>
        <dbReference type="ARBA" id="ARBA00037922"/>
    </source>
</evidence>
<evidence type="ECO:0000313" key="17">
    <source>
        <dbReference type="Proteomes" id="UP000515292"/>
    </source>
</evidence>
<comment type="catalytic activity">
    <reaction evidence="11 13">
        <text>(S)-2,3,4,5-tetrahydrodipicolinate + NADP(+) + H2O = (2S,4S)-4-hydroxy-2,3,4,5-tetrahydrodipicolinate + NADPH + H(+)</text>
        <dbReference type="Rhea" id="RHEA:35331"/>
        <dbReference type="ChEBI" id="CHEBI:15377"/>
        <dbReference type="ChEBI" id="CHEBI:15378"/>
        <dbReference type="ChEBI" id="CHEBI:16845"/>
        <dbReference type="ChEBI" id="CHEBI:57783"/>
        <dbReference type="ChEBI" id="CHEBI:58349"/>
        <dbReference type="ChEBI" id="CHEBI:67139"/>
        <dbReference type="EC" id="1.17.1.8"/>
    </reaction>
</comment>
<dbReference type="PANTHER" id="PTHR20836">
    <property type="entry name" value="DIHYDRODIPICOLINATE REDUCTASE"/>
    <property type="match status" value="1"/>
</dbReference>
<comment type="catalytic activity">
    <reaction evidence="12 13">
        <text>(S)-2,3,4,5-tetrahydrodipicolinate + NAD(+) + H2O = (2S,4S)-4-hydroxy-2,3,4,5-tetrahydrodipicolinate + NADH + H(+)</text>
        <dbReference type="Rhea" id="RHEA:35323"/>
        <dbReference type="ChEBI" id="CHEBI:15377"/>
        <dbReference type="ChEBI" id="CHEBI:15378"/>
        <dbReference type="ChEBI" id="CHEBI:16845"/>
        <dbReference type="ChEBI" id="CHEBI:57540"/>
        <dbReference type="ChEBI" id="CHEBI:57945"/>
        <dbReference type="ChEBI" id="CHEBI:67139"/>
        <dbReference type="EC" id="1.17.1.8"/>
    </reaction>
</comment>
<dbReference type="PANTHER" id="PTHR20836:SF0">
    <property type="entry name" value="4-HYDROXY-TETRAHYDRODIPICOLINATE REDUCTASE 1, CHLOROPLASTIC-RELATED"/>
    <property type="match status" value="1"/>
</dbReference>
<keyword evidence="8 13" id="KW-0457">Lysine biosynthesis</keyword>
<dbReference type="CDD" id="cd02274">
    <property type="entry name" value="DHDPR_N"/>
    <property type="match status" value="1"/>
</dbReference>
<dbReference type="InterPro" id="IPR022664">
    <property type="entry name" value="DapB_N_CS"/>
</dbReference>
<dbReference type="GO" id="GO:0008839">
    <property type="term" value="F:4-hydroxy-tetrahydrodipicolinate reductase"/>
    <property type="evidence" value="ECO:0007669"/>
    <property type="project" value="UniProtKB-UniRule"/>
</dbReference>
<dbReference type="GO" id="GO:0009089">
    <property type="term" value="P:lysine biosynthetic process via diaminopimelate"/>
    <property type="evidence" value="ECO:0007669"/>
    <property type="project" value="UniProtKB-UniRule"/>
</dbReference>